<keyword evidence="3 8" id="KW-0509">mRNA transport</keyword>
<dbReference type="Proteomes" id="UP000038830">
    <property type="component" value="Unassembled WGS sequence"/>
</dbReference>
<evidence type="ECO:0000256" key="9">
    <source>
        <dbReference type="SAM" id="MobiDB-lite"/>
    </source>
</evidence>
<dbReference type="Pfam" id="PF05172">
    <property type="entry name" value="RRM_Nup35"/>
    <property type="match status" value="1"/>
</dbReference>
<gene>
    <name evidence="11" type="ORF">BN1211_6250</name>
    <name evidence="12" type="ORF">CYBJADRAFT_186620</name>
</gene>
<feature type="region of interest" description="Disordered" evidence="9">
    <location>
        <begin position="33"/>
        <end position="60"/>
    </location>
</feature>
<reference evidence="12 14" key="3">
    <citation type="journal article" date="2016" name="Proc. Natl. Acad. Sci. U.S.A.">
        <title>Comparative genomics of biotechnologically important yeasts.</title>
        <authorList>
            <person name="Riley R."/>
            <person name="Haridas S."/>
            <person name="Wolfe K.H."/>
            <person name="Lopes M.R."/>
            <person name="Hittinger C.T."/>
            <person name="Goeker M."/>
            <person name="Salamov A.A."/>
            <person name="Wisecaver J.H."/>
            <person name="Long T.M."/>
            <person name="Calvey C.H."/>
            <person name="Aerts A.L."/>
            <person name="Barry K.W."/>
            <person name="Choi C."/>
            <person name="Clum A."/>
            <person name="Coughlan A.Y."/>
            <person name="Deshpande S."/>
            <person name="Douglass A.P."/>
            <person name="Hanson S.J."/>
            <person name="Klenk H.-P."/>
            <person name="LaButti K.M."/>
            <person name="Lapidus A."/>
            <person name="Lindquist E.A."/>
            <person name="Lipzen A.M."/>
            <person name="Meier-Kolthoff J.P."/>
            <person name="Ohm R.A."/>
            <person name="Otillar R.P."/>
            <person name="Pangilinan J.L."/>
            <person name="Peng Y."/>
            <person name="Rokas A."/>
            <person name="Rosa C.A."/>
            <person name="Scheuner C."/>
            <person name="Sibirny A.A."/>
            <person name="Slot J.C."/>
            <person name="Stielow J.B."/>
            <person name="Sun H."/>
            <person name="Kurtzman C.P."/>
            <person name="Blackwell M."/>
            <person name="Grigoriev I.V."/>
            <person name="Jeffries T.W."/>
        </authorList>
    </citation>
    <scope>NUCLEOTIDE SEQUENCE [LARGE SCALE GENOMIC DNA]</scope>
    <source>
        <strain evidence="14">ATCC 18201 / CBS 1600 / BCRC 20928 / JCM 3617 / NBRC 0987 / NRRL Y-1542</strain>
        <strain evidence="12">NRRL Y-1542</strain>
    </source>
</reference>
<dbReference type="InterPro" id="IPR035979">
    <property type="entry name" value="RBD_domain_sf"/>
</dbReference>
<dbReference type="GO" id="GO:0005543">
    <property type="term" value="F:phospholipid binding"/>
    <property type="evidence" value="ECO:0007669"/>
    <property type="project" value="TreeGrafter"/>
</dbReference>
<keyword evidence="14" id="KW-1185">Reference proteome</keyword>
<dbReference type="GO" id="GO:0006607">
    <property type="term" value="P:NLS-bearing protein import into nucleus"/>
    <property type="evidence" value="ECO:0007669"/>
    <property type="project" value="TreeGrafter"/>
</dbReference>
<comment type="subcellular location">
    <subcellularLocation>
        <location evidence="1">Nucleus</location>
        <location evidence="1">Nuclear pore complex</location>
    </subcellularLocation>
</comment>
<accession>A0A0H5CA78</accession>
<dbReference type="OrthoDB" id="1733656at2759"/>
<feature type="region of interest" description="Disordered" evidence="9">
    <location>
        <begin position="245"/>
        <end position="276"/>
    </location>
</feature>
<dbReference type="PROSITE" id="PS51472">
    <property type="entry name" value="RRM_NUP35"/>
    <property type="match status" value="1"/>
</dbReference>
<dbReference type="EMBL" id="CDQK01000007">
    <property type="protein sequence ID" value="CEP25232.1"/>
    <property type="molecule type" value="Genomic_DNA"/>
</dbReference>
<feature type="domain" description="RRM Nup35-type" evidence="10">
    <location>
        <begin position="277"/>
        <end position="378"/>
    </location>
</feature>
<reference evidence="13" key="2">
    <citation type="journal article" date="2015" name="J. Biotechnol.">
        <title>The structure of the Cyberlindnera jadinii genome and its relation to Candida utilis analyzed by the occurrence of single nucleotide polymorphisms.</title>
        <authorList>
            <person name="Rupp O."/>
            <person name="Brinkrolf K."/>
            <person name="Buerth C."/>
            <person name="Kunigo M."/>
            <person name="Schneider J."/>
            <person name="Jaenicke S."/>
            <person name="Goesmann A."/>
            <person name="Puehler A."/>
            <person name="Jaeger K.-E."/>
            <person name="Ernst J.F."/>
        </authorList>
    </citation>
    <scope>NUCLEOTIDE SEQUENCE [LARGE SCALE GENOMIC DNA]</scope>
    <source>
        <strain evidence="13">ATCC 18201 / CBS 1600 / BCRC 20928 / JCM 3617 / NBRC 0987 / NRRL Y-1542</strain>
    </source>
</reference>
<evidence type="ECO:0000256" key="5">
    <source>
        <dbReference type="ARBA" id="ARBA00023010"/>
    </source>
</evidence>
<evidence type="ECO:0000256" key="8">
    <source>
        <dbReference type="PROSITE-ProRule" id="PRU00804"/>
    </source>
</evidence>
<evidence type="ECO:0000256" key="4">
    <source>
        <dbReference type="ARBA" id="ARBA00022927"/>
    </source>
</evidence>
<keyword evidence="4" id="KW-0653">Protein transport</keyword>
<evidence type="ECO:0000313" key="11">
    <source>
        <dbReference type="EMBL" id="CEP25232.1"/>
    </source>
</evidence>
<keyword evidence="5" id="KW-0811">Translocation</keyword>
<dbReference type="InterPro" id="IPR007846">
    <property type="entry name" value="RRM_NUP35_dom"/>
</dbReference>
<feature type="compositionally biased region" description="Polar residues" evidence="9">
    <location>
        <begin position="133"/>
        <end position="153"/>
    </location>
</feature>
<proteinExistence type="predicted"/>
<feature type="compositionally biased region" description="Polar residues" evidence="9">
    <location>
        <begin position="39"/>
        <end position="48"/>
    </location>
</feature>
<dbReference type="GO" id="GO:0006999">
    <property type="term" value="P:nuclear pore organization"/>
    <property type="evidence" value="ECO:0007669"/>
    <property type="project" value="TreeGrafter"/>
</dbReference>
<evidence type="ECO:0000313" key="14">
    <source>
        <dbReference type="Proteomes" id="UP000094389"/>
    </source>
</evidence>
<dbReference type="Gene3D" id="3.30.70.330">
    <property type="match status" value="1"/>
</dbReference>
<dbReference type="SUPFAM" id="SSF54928">
    <property type="entry name" value="RNA-binding domain, RBD"/>
    <property type="match status" value="1"/>
</dbReference>
<keyword evidence="7 8" id="KW-0539">Nucleus</keyword>
<feature type="compositionally biased region" description="Polar residues" evidence="9">
    <location>
        <begin position="258"/>
        <end position="276"/>
    </location>
</feature>
<evidence type="ECO:0000256" key="3">
    <source>
        <dbReference type="ARBA" id="ARBA00022816"/>
    </source>
</evidence>
<sequence>MFTTLNKRDFDTKASDDSARGGFNLKIRALGLGDRSSDDLNNNSPNRRTPTHKQSIDLGFDSTNLSLAAINEKTNGSSVGGPQRTQPGWCNNPKRRSTPGRALKRETNNDLESDSIFLTKTKSTEANDGATGFKNSLTFGTRRNNTENSSHVNAFSDDLPPSKTIMDLQREDYTDCYLAPQQQQHQGQQLQQQNLQQQQQGQQLQVGNTSLLSVKGGDDSGIFGISSNSPAFQRSKNVLPDHLFETGDKKSPIGSNGIRPQQQTLNGDSTRSHTGQTNGESAVLVFGYSESIANEVIAHFAKFGNVLEDFEATRTSVIFHKKLSDTPRKSYPIFTGSGWVKLTYDNKASAIRALEENGSVFHGSMIGCVPYSKDAVENIASVSISNSSNVGETDISLQTGAHHDEEPMLKFASNSHKINLKTDDKIFVKPKSAKLGLYKSKDLKQHQLQQQSQQGNSLVNKVNNWLFGWEDL</sequence>
<keyword evidence="6 8" id="KW-0906">Nuclear pore complex</keyword>
<dbReference type="Proteomes" id="UP000094389">
    <property type="component" value="Unassembled WGS sequence"/>
</dbReference>
<protein>
    <submittedName>
        <fullName evidence="12">MPPN-domain-containing protein</fullName>
    </submittedName>
</protein>
<dbReference type="CDD" id="cd12721">
    <property type="entry name" value="RRM_Nup53p_fungi"/>
    <property type="match status" value="1"/>
</dbReference>
<dbReference type="GO" id="GO:0044615">
    <property type="term" value="C:nuclear pore nuclear basket"/>
    <property type="evidence" value="ECO:0007669"/>
    <property type="project" value="TreeGrafter"/>
</dbReference>
<dbReference type="PANTHER" id="PTHR21527">
    <property type="entry name" value="NUCLEOPORIN NUP35"/>
    <property type="match status" value="1"/>
</dbReference>
<dbReference type="GO" id="GO:0003676">
    <property type="term" value="F:nucleic acid binding"/>
    <property type="evidence" value="ECO:0007669"/>
    <property type="project" value="InterPro"/>
</dbReference>
<feature type="region of interest" description="Disordered" evidence="9">
    <location>
        <begin position="122"/>
        <end position="162"/>
    </location>
</feature>
<dbReference type="AlphaFoldDB" id="A0A0H5CA78"/>
<evidence type="ECO:0000256" key="2">
    <source>
        <dbReference type="ARBA" id="ARBA00022448"/>
    </source>
</evidence>
<organism evidence="11 13">
    <name type="scientific">Cyberlindnera jadinii (strain ATCC 18201 / CBS 1600 / BCRC 20928 / JCM 3617 / NBRC 0987 / NRRL Y-1542)</name>
    <name type="common">Torula yeast</name>
    <name type="synonym">Candida utilis</name>
    <dbReference type="NCBI Taxonomy" id="983966"/>
    <lineage>
        <taxon>Eukaryota</taxon>
        <taxon>Fungi</taxon>
        <taxon>Dikarya</taxon>
        <taxon>Ascomycota</taxon>
        <taxon>Saccharomycotina</taxon>
        <taxon>Saccharomycetes</taxon>
        <taxon>Phaffomycetales</taxon>
        <taxon>Phaffomycetaceae</taxon>
        <taxon>Cyberlindnera</taxon>
    </lineage>
</organism>
<dbReference type="InterPro" id="IPR012677">
    <property type="entry name" value="Nucleotide-bd_a/b_plait_sf"/>
</dbReference>
<name>A0A0H5CA78_CYBJN</name>
<evidence type="ECO:0000313" key="12">
    <source>
        <dbReference type="EMBL" id="ODV71507.1"/>
    </source>
</evidence>
<dbReference type="GO" id="GO:0051028">
    <property type="term" value="P:mRNA transport"/>
    <property type="evidence" value="ECO:0007669"/>
    <property type="project" value="UniProtKB-UniRule"/>
</dbReference>
<evidence type="ECO:0000313" key="13">
    <source>
        <dbReference type="Proteomes" id="UP000038830"/>
    </source>
</evidence>
<evidence type="ECO:0000256" key="7">
    <source>
        <dbReference type="ARBA" id="ARBA00023242"/>
    </source>
</evidence>
<dbReference type="GO" id="GO:0017056">
    <property type="term" value="F:structural constituent of nuclear pore"/>
    <property type="evidence" value="ECO:0007669"/>
    <property type="project" value="TreeGrafter"/>
</dbReference>
<keyword evidence="2 8" id="KW-0813">Transport</keyword>
<dbReference type="STRING" id="983966.A0A0H5CA78"/>
<accession>A0A1E4RW52</accession>
<evidence type="ECO:0000256" key="1">
    <source>
        <dbReference type="ARBA" id="ARBA00004567"/>
    </source>
</evidence>
<evidence type="ECO:0000259" key="10">
    <source>
        <dbReference type="PROSITE" id="PS51472"/>
    </source>
</evidence>
<dbReference type="EMBL" id="KV453940">
    <property type="protein sequence ID" value="ODV71507.1"/>
    <property type="molecule type" value="Genomic_DNA"/>
</dbReference>
<evidence type="ECO:0000256" key="6">
    <source>
        <dbReference type="ARBA" id="ARBA00023132"/>
    </source>
</evidence>
<feature type="region of interest" description="Disordered" evidence="9">
    <location>
        <begin position="73"/>
        <end position="109"/>
    </location>
</feature>
<dbReference type="PANTHER" id="PTHR21527:SF6">
    <property type="entry name" value="NUCLEOPORIN NUP35"/>
    <property type="match status" value="1"/>
</dbReference>
<reference evidence="11" key="1">
    <citation type="submission" date="2014-12" db="EMBL/GenBank/DDBJ databases">
        <authorList>
            <person name="Jaenicke S."/>
        </authorList>
    </citation>
    <scope>NUCLEOTIDE SEQUENCE [LARGE SCALE GENOMIC DNA]</scope>
    <source>
        <strain evidence="11">CBS1600</strain>
    </source>
</reference>
<dbReference type="GO" id="GO:0044613">
    <property type="term" value="C:nuclear pore central transport channel"/>
    <property type="evidence" value="ECO:0007669"/>
    <property type="project" value="TreeGrafter"/>
</dbReference>